<dbReference type="InParanoid" id="A0A7C8MM67"/>
<reference evidence="2 3" key="1">
    <citation type="submission" date="2019-12" db="EMBL/GenBank/DDBJ databases">
        <title>Draft genome sequence of the ascomycete Xylaria multiplex DSM 110363.</title>
        <authorList>
            <person name="Buettner E."/>
            <person name="Kellner H."/>
        </authorList>
    </citation>
    <scope>NUCLEOTIDE SEQUENCE [LARGE SCALE GENOMIC DNA]</scope>
    <source>
        <strain evidence="2 3">DSM 110363</strain>
    </source>
</reference>
<protein>
    <submittedName>
        <fullName evidence="2">Uncharacterized protein</fullName>
    </submittedName>
</protein>
<feature type="coiled-coil region" evidence="1">
    <location>
        <begin position="23"/>
        <end position="77"/>
    </location>
</feature>
<dbReference type="AlphaFoldDB" id="A0A7C8MM67"/>
<keyword evidence="1" id="KW-0175">Coiled coil</keyword>
<proteinExistence type="predicted"/>
<dbReference type="OrthoDB" id="4757340at2759"/>
<accession>A0A7C8MM67</accession>
<organism evidence="2 3">
    <name type="scientific">Xylaria multiplex</name>
    <dbReference type="NCBI Taxonomy" id="323545"/>
    <lineage>
        <taxon>Eukaryota</taxon>
        <taxon>Fungi</taxon>
        <taxon>Dikarya</taxon>
        <taxon>Ascomycota</taxon>
        <taxon>Pezizomycotina</taxon>
        <taxon>Sordariomycetes</taxon>
        <taxon>Xylariomycetidae</taxon>
        <taxon>Xylariales</taxon>
        <taxon>Xylariaceae</taxon>
        <taxon>Xylaria</taxon>
    </lineage>
</organism>
<dbReference type="EMBL" id="WUBL01000195">
    <property type="protein sequence ID" value="KAF2963567.1"/>
    <property type="molecule type" value="Genomic_DNA"/>
</dbReference>
<evidence type="ECO:0000313" key="2">
    <source>
        <dbReference type="EMBL" id="KAF2963567.1"/>
    </source>
</evidence>
<keyword evidence="3" id="KW-1185">Reference proteome</keyword>
<dbReference type="Proteomes" id="UP000481858">
    <property type="component" value="Unassembled WGS sequence"/>
</dbReference>
<comment type="caution">
    <text evidence="2">The sequence shown here is derived from an EMBL/GenBank/DDBJ whole genome shotgun (WGS) entry which is preliminary data.</text>
</comment>
<sequence length="86" mass="10172">MDREDTTTKDKRIAELALIKQQLYKVSSDLQDAQQQIEEMEDHMERCPMARKSEEFYEHHNRKAELLADDIEETRQSIVSFTTQAV</sequence>
<evidence type="ECO:0000313" key="3">
    <source>
        <dbReference type="Proteomes" id="UP000481858"/>
    </source>
</evidence>
<gene>
    <name evidence="2" type="ORF">GQX73_g10003</name>
</gene>
<name>A0A7C8MM67_9PEZI</name>
<evidence type="ECO:0000256" key="1">
    <source>
        <dbReference type="SAM" id="Coils"/>
    </source>
</evidence>